<keyword evidence="6" id="KW-0223">Dioxygenase</keyword>
<dbReference type="InterPro" id="IPR014503">
    <property type="entry name" value="Clavaminate_syn-like"/>
</dbReference>
<feature type="domain" description="TauD/TfdA-like" evidence="5">
    <location>
        <begin position="149"/>
        <end position="310"/>
    </location>
</feature>
<evidence type="ECO:0000313" key="6">
    <source>
        <dbReference type="EMBL" id="MFC7182241.1"/>
    </source>
</evidence>
<dbReference type="Gene3D" id="3.60.130.10">
    <property type="entry name" value="Clavaminate synthase-like"/>
    <property type="match status" value="1"/>
</dbReference>
<dbReference type="GO" id="GO:0051213">
    <property type="term" value="F:dioxygenase activity"/>
    <property type="evidence" value="ECO:0007669"/>
    <property type="project" value="UniProtKB-KW"/>
</dbReference>
<dbReference type="PIRSF" id="PIRSF019543">
    <property type="entry name" value="Clavaminate_syn"/>
    <property type="match status" value="1"/>
</dbReference>
<evidence type="ECO:0000256" key="3">
    <source>
        <dbReference type="ARBA" id="ARBA00023002"/>
    </source>
</evidence>
<sequence length="331" mass="35844">MTSAMARTNTDHIGETSVLELTSEERIEIEALVKRLTCAGPALADDPAWQARAREESCRLPHRLGSAVRAFRQDAGPDGTLLISNLPLAAEPLPPTPTVPDSVERTATGPAAVAVMLGCELGAVIAYRDEKHGALVQNVVPVPALAGSQSNGGSVQLEFHTENAFHPHRPDFVGLLCLRPAHEDQVGTQVASIRRAFPLLDEADRAVLRQARFLTEAPPSFHAAGLSSPHPVLDGAPEDPDICVDFHATRALDDRADLALVRLREALAAVACDAVLRPGDMIFVDNRTVVHGRVAFSPRYDGHDRWLHRVFVHLDHRRSRRLRPGNGAVLA</sequence>
<organism evidence="6 7">
    <name type="scientific">Kitasatospora paranensis</name>
    <dbReference type="NCBI Taxonomy" id="258053"/>
    <lineage>
        <taxon>Bacteria</taxon>
        <taxon>Bacillati</taxon>
        <taxon>Actinomycetota</taxon>
        <taxon>Actinomycetes</taxon>
        <taxon>Kitasatosporales</taxon>
        <taxon>Streptomycetaceae</taxon>
        <taxon>Kitasatospora</taxon>
    </lineage>
</organism>
<proteinExistence type="inferred from homology"/>
<keyword evidence="2" id="KW-0479">Metal-binding</keyword>
<dbReference type="RefSeq" id="WP_345704757.1">
    <property type="nucleotide sequence ID" value="NZ_BAABKV010000001.1"/>
</dbReference>
<dbReference type="InterPro" id="IPR042098">
    <property type="entry name" value="TauD-like_sf"/>
</dbReference>
<dbReference type="EMBL" id="JBHTAJ010000043">
    <property type="protein sequence ID" value="MFC7182241.1"/>
    <property type="molecule type" value="Genomic_DNA"/>
</dbReference>
<evidence type="ECO:0000256" key="4">
    <source>
        <dbReference type="ARBA" id="ARBA00023004"/>
    </source>
</evidence>
<comment type="caution">
    <text evidence="6">The sequence shown here is derived from an EMBL/GenBank/DDBJ whole genome shotgun (WGS) entry which is preliminary data.</text>
</comment>
<evidence type="ECO:0000256" key="2">
    <source>
        <dbReference type="ARBA" id="ARBA00022723"/>
    </source>
</evidence>
<keyword evidence="4" id="KW-0408">Iron</keyword>
<keyword evidence="3" id="KW-0560">Oxidoreductase</keyword>
<evidence type="ECO:0000313" key="7">
    <source>
        <dbReference type="Proteomes" id="UP001596435"/>
    </source>
</evidence>
<keyword evidence="7" id="KW-1185">Reference proteome</keyword>
<evidence type="ECO:0000256" key="1">
    <source>
        <dbReference type="ARBA" id="ARBA00008425"/>
    </source>
</evidence>
<comment type="similarity">
    <text evidence="1">Belongs to the clavaminate synthase family.</text>
</comment>
<name>A0ABW2FYC4_9ACTN</name>
<dbReference type="Proteomes" id="UP001596435">
    <property type="component" value="Unassembled WGS sequence"/>
</dbReference>
<protein>
    <submittedName>
        <fullName evidence="6">TauD/TfdA family dioxygenase</fullName>
    </submittedName>
</protein>
<accession>A0ABW2FYC4</accession>
<reference evidence="7" key="1">
    <citation type="journal article" date="2019" name="Int. J. Syst. Evol. Microbiol.">
        <title>The Global Catalogue of Microorganisms (GCM) 10K type strain sequencing project: providing services to taxonomists for standard genome sequencing and annotation.</title>
        <authorList>
            <consortium name="The Broad Institute Genomics Platform"/>
            <consortium name="The Broad Institute Genome Sequencing Center for Infectious Disease"/>
            <person name="Wu L."/>
            <person name="Ma J."/>
        </authorList>
    </citation>
    <scope>NUCLEOTIDE SEQUENCE [LARGE SCALE GENOMIC DNA]</scope>
    <source>
        <strain evidence="7">CGMCC 1.12859</strain>
    </source>
</reference>
<dbReference type="SUPFAM" id="SSF51197">
    <property type="entry name" value="Clavaminate synthase-like"/>
    <property type="match status" value="1"/>
</dbReference>
<dbReference type="InterPro" id="IPR003819">
    <property type="entry name" value="TauD/TfdA-like"/>
</dbReference>
<dbReference type="Pfam" id="PF02668">
    <property type="entry name" value="TauD"/>
    <property type="match status" value="1"/>
</dbReference>
<evidence type="ECO:0000259" key="5">
    <source>
        <dbReference type="Pfam" id="PF02668"/>
    </source>
</evidence>
<gene>
    <name evidence="6" type="ORF">ACFQMG_22090</name>
</gene>